<keyword evidence="2" id="KW-0812">Transmembrane</keyword>
<evidence type="ECO:0000313" key="4">
    <source>
        <dbReference type="Proteomes" id="UP000321685"/>
    </source>
</evidence>
<organism evidence="3 4">
    <name type="scientific">Pseudonocardia sulfidoxydans NBRC 16205</name>
    <dbReference type="NCBI Taxonomy" id="1223511"/>
    <lineage>
        <taxon>Bacteria</taxon>
        <taxon>Bacillati</taxon>
        <taxon>Actinomycetota</taxon>
        <taxon>Actinomycetes</taxon>
        <taxon>Pseudonocardiales</taxon>
        <taxon>Pseudonocardiaceae</taxon>
        <taxon>Pseudonocardia</taxon>
    </lineage>
</organism>
<dbReference type="Proteomes" id="UP000321685">
    <property type="component" value="Unassembled WGS sequence"/>
</dbReference>
<feature type="compositionally biased region" description="Pro residues" evidence="1">
    <location>
        <begin position="35"/>
        <end position="55"/>
    </location>
</feature>
<dbReference type="RefSeq" id="WP_147106265.1">
    <property type="nucleotide sequence ID" value="NZ_BJVJ01000018.1"/>
</dbReference>
<dbReference type="AlphaFoldDB" id="A0A511DEY3"/>
<feature type="transmembrane region" description="Helical" evidence="2">
    <location>
        <begin position="112"/>
        <end position="137"/>
    </location>
</feature>
<gene>
    <name evidence="3" type="ORF">PSU4_23000</name>
</gene>
<accession>A0A511DEY3</accession>
<evidence type="ECO:0000313" key="3">
    <source>
        <dbReference type="EMBL" id="GEL23346.1"/>
    </source>
</evidence>
<proteinExistence type="predicted"/>
<feature type="compositionally biased region" description="Low complexity" evidence="1">
    <location>
        <begin position="63"/>
        <end position="78"/>
    </location>
</feature>
<name>A0A511DEY3_9PSEU</name>
<evidence type="ECO:0000256" key="2">
    <source>
        <dbReference type="SAM" id="Phobius"/>
    </source>
</evidence>
<comment type="caution">
    <text evidence="3">The sequence shown here is derived from an EMBL/GenBank/DDBJ whole genome shotgun (WGS) entry which is preliminary data.</text>
</comment>
<evidence type="ECO:0000256" key="1">
    <source>
        <dbReference type="SAM" id="MobiDB-lite"/>
    </source>
</evidence>
<keyword evidence="2" id="KW-1133">Transmembrane helix</keyword>
<protein>
    <submittedName>
        <fullName evidence="3">Uncharacterized protein</fullName>
    </submittedName>
</protein>
<feature type="region of interest" description="Disordered" evidence="1">
    <location>
        <begin position="1"/>
        <end position="108"/>
    </location>
</feature>
<sequence length="145" mass="14677">MNRENGTVTAMDDPGRKLSEALRARAGQTSGNPFAAPPQPGPVPRPPAPLAPAPGPQASGRYSPAQQSMQQPPAGPSQHGHEASGMWSQQAVNATGAGRGRRSTPRSPMNQVGWALTVALLGGAVLGCALALLSVLVPGLLPPLG</sequence>
<dbReference type="EMBL" id="BJVJ01000018">
    <property type="protein sequence ID" value="GEL23346.1"/>
    <property type="molecule type" value="Genomic_DNA"/>
</dbReference>
<reference evidence="3 4" key="1">
    <citation type="submission" date="2019-07" db="EMBL/GenBank/DDBJ databases">
        <title>Whole genome shotgun sequence of Pseudonocardia sulfidoxydans NBRC 16205.</title>
        <authorList>
            <person name="Hosoyama A."/>
            <person name="Uohara A."/>
            <person name="Ohji S."/>
            <person name="Ichikawa N."/>
        </authorList>
    </citation>
    <scope>NUCLEOTIDE SEQUENCE [LARGE SCALE GENOMIC DNA]</scope>
    <source>
        <strain evidence="3 4">NBRC 16205</strain>
    </source>
</reference>
<keyword evidence="2" id="KW-0472">Membrane</keyword>
<feature type="compositionally biased region" description="Basic and acidic residues" evidence="1">
    <location>
        <begin position="13"/>
        <end position="23"/>
    </location>
</feature>
<keyword evidence="4" id="KW-1185">Reference proteome</keyword>